<protein>
    <submittedName>
        <fullName evidence="1">Uncharacterized protein</fullName>
    </submittedName>
</protein>
<keyword evidence="1" id="KW-0496">Mitochondrion</keyword>
<gene>
    <name evidence="1" type="ORF">ABT39_MTgene2533</name>
</gene>
<organism evidence="1">
    <name type="scientific">Picea glauca</name>
    <name type="common">White spruce</name>
    <name type="synonym">Pinus glauca</name>
    <dbReference type="NCBI Taxonomy" id="3330"/>
    <lineage>
        <taxon>Eukaryota</taxon>
        <taxon>Viridiplantae</taxon>
        <taxon>Streptophyta</taxon>
        <taxon>Embryophyta</taxon>
        <taxon>Tracheophyta</taxon>
        <taxon>Spermatophyta</taxon>
        <taxon>Pinopsida</taxon>
        <taxon>Pinidae</taxon>
        <taxon>Conifers I</taxon>
        <taxon>Pinales</taxon>
        <taxon>Pinaceae</taxon>
        <taxon>Picea</taxon>
    </lineage>
</organism>
<accession>A0A124GMH5</accession>
<dbReference type="AlphaFoldDB" id="A0A124GMH5"/>
<comment type="caution">
    <text evidence="1">The sequence shown here is derived from an EMBL/GenBank/DDBJ whole genome shotgun (WGS) entry which is preliminary data.</text>
</comment>
<proteinExistence type="predicted"/>
<dbReference type="EMBL" id="LKAM01000017">
    <property type="protein sequence ID" value="KUM45696.1"/>
    <property type="molecule type" value="Genomic_DNA"/>
</dbReference>
<sequence>MHLVELAPLFLPLLPFLLPMLMLVERGKLGKLLRVPGQLHLVHSLFMALRCFFAFPPRGEKINPSYA</sequence>
<geneLocation type="mitochondrion" evidence="1"/>
<evidence type="ECO:0000313" key="1">
    <source>
        <dbReference type="EMBL" id="KUM45696.1"/>
    </source>
</evidence>
<reference evidence="1" key="1">
    <citation type="journal article" date="2015" name="Genome Biol. Evol.">
        <title>Organellar Genomes of White Spruce (Picea glauca): Assembly and Annotation.</title>
        <authorList>
            <person name="Jackman S.D."/>
            <person name="Warren R.L."/>
            <person name="Gibb E.A."/>
            <person name="Vandervalk B.P."/>
            <person name="Mohamadi H."/>
            <person name="Chu J."/>
            <person name="Raymond A."/>
            <person name="Pleasance S."/>
            <person name="Coope R."/>
            <person name="Wildung M.R."/>
            <person name="Ritland C.E."/>
            <person name="Bousquet J."/>
            <person name="Jones S.J."/>
            <person name="Bohlmann J."/>
            <person name="Birol I."/>
        </authorList>
    </citation>
    <scope>NUCLEOTIDE SEQUENCE [LARGE SCALE GENOMIC DNA]</scope>
    <source>
        <tissue evidence="1">Flushing bud</tissue>
    </source>
</reference>
<name>A0A124GMH5_PICGL</name>